<sequence>MFSSGEAKTDALPGLVGTNCQRQLKMADNRWSRGHRGRRRESGRPTEIEKYIVAQKVRVFCALAEGERGFGPAVQSRPKEAYLATEQLLRQYDAVAGDARFGREQREAAAFRASAIRMRVG</sequence>
<accession>A0A963YVA2</accession>
<organism evidence="1 2">
    <name type="scientific">Acidisoma silvae</name>
    <dbReference type="NCBI Taxonomy" id="2802396"/>
    <lineage>
        <taxon>Bacteria</taxon>
        <taxon>Pseudomonadati</taxon>
        <taxon>Pseudomonadota</taxon>
        <taxon>Alphaproteobacteria</taxon>
        <taxon>Acetobacterales</taxon>
        <taxon>Acidocellaceae</taxon>
        <taxon>Acidisoma</taxon>
    </lineage>
</organism>
<keyword evidence="2" id="KW-1185">Reference proteome</keyword>
<gene>
    <name evidence="1" type="ORF">ASILVAE211_17810</name>
</gene>
<comment type="caution">
    <text evidence="1">The sequence shown here is derived from an EMBL/GenBank/DDBJ whole genome shotgun (WGS) entry which is preliminary data.</text>
</comment>
<name>A0A963YVA2_9PROT</name>
<evidence type="ECO:0000313" key="2">
    <source>
        <dbReference type="Proteomes" id="UP000708298"/>
    </source>
</evidence>
<reference evidence="1" key="2">
    <citation type="submission" date="2021-01" db="EMBL/GenBank/DDBJ databases">
        <authorList>
            <person name="Mieszkin S."/>
            <person name="Pouder E."/>
            <person name="Alain K."/>
        </authorList>
    </citation>
    <scope>NUCLEOTIDE SEQUENCE</scope>
    <source>
        <strain evidence="1">HW T2.11</strain>
    </source>
</reference>
<dbReference type="EMBL" id="JAESVB010000010">
    <property type="protein sequence ID" value="MCB8877055.1"/>
    <property type="molecule type" value="Genomic_DNA"/>
</dbReference>
<dbReference type="Proteomes" id="UP000708298">
    <property type="component" value="Unassembled WGS sequence"/>
</dbReference>
<evidence type="ECO:0000313" key="1">
    <source>
        <dbReference type="EMBL" id="MCB8877055.1"/>
    </source>
</evidence>
<dbReference type="AlphaFoldDB" id="A0A963YVA2"/>
<reference evidence="1" key="1">
    <citation type="journal article" date="2021" name="Microorganisms">
        <title>Acidisoma silvae sp. nov. and Acidisomacellulosilytica sp. nov., Two Acidophilic Bacteria Isolated from Decaying Wood, Hydrolyzing Cellulose and Producing Poly-3-hydroxybutyrate.</title>
        <authorList>
            <person name="Mieszkin S."/>
            <person name="Pouder E."/>
            <person name="Uroz S."/>
            <person name="Simon-Colin C."/>
            <person name="Alain K."/>
        </authorList>
    </citation>
    <scope>NUCLEOTIDE SEQUENCE</scope>
    <source>
        <strain evidence="1">HW T2.11</strain>
    </source>
</reference>
<proteinExistence type="predicted"/>
<dbReference type="RefSeq" id="WP_227322712.1">
    <property type="nucleotide sequence ID" value="NZ_JAESVB010000010.1"/>
</dbReference>
<protein>
    <submittedName>
        <fullName evidence="1">Uncharacterized protein</fullName>
    </submittedName>
</protein>